<evidence type="ECO:0000256" key="1">
    <source>
        <dbReference type="SAM" id="SignalP"/>
    </source>
</evidence>
<proteinExistence type="predicted"/>
<feature type="signal peptide" evidence="1">
    <location>
        <begin position="1"/>
        <end position="19"/>
    </location>
</feature>
<protein>
    <recommendedName>
        <fullName evidence="2">Kazal-like domain-containing protein</fullName>
    </recommendedName>
</protein>
<evidence type="ECO:0000259" key="2">
    <source>
        <dbReference type="PROSITE" id="PS51465"/>
    </source>
</evidence>
<dbReference type="SMART" id="SM00280">
    <property type="entry name" value="KAZAL"/>
    <property type="match status" value="1"/>
</dbReference>
<keyword evidence="1" id="KW-0732">Signal</keyword>
<feature type="domain" description="Kazal-like" evidence="2">
    <location>
        <begin position="18"/>
        <end position="71"/>
    </location>
</feature>
<dbReference type="CDD" id="cd00104">
    <property type="entry name" value="KAZAL_FS"/>
    <property type="match status" value="1"/>
</dbReference>
<comment type="caution">
    <text evidence="3">The sequence shown here is derived from an EMBL/GenBank/DDBJ whole genome shotgun (WGS) entry which is preliminary data.</text>
</comment>
<dbReference type="OrthoDB" id="126772at2759"/>
<dbReference type="InterPro" id="IPR002350">
    <property type="entry name" value="Kazal_dom"/>
</dbReference>
<keyword evidence="4" id="KW-1185">Reference proteome</keyword>
<reference evidence="3" key="1">
    <citation type="submission" date="2021-06" db="EMBL/GenBank/DDBJ databases">
        <authorList>
            <person name="Hodson N. C."/>
            <person name="Mongue J. A."/>
            <person name="Jaron S. K."/>
        </authorList>
    </citation>
    <scope>NUCLEOTIDE SEQUENCE</scope>
</reference>
<name>A0A8J2LIW1_9HEXA</name>
<evidence type="ECO:0000313" key="3">
    <source>
        <dbReference type="EMBL" id="CAG7823040.1"/>
    </source>
</evidence>
<accession>A0A8J2LIW1</accession>
<dbReference type="Pfam" id="PF07648">
    <property type="entry name" value="Kazal_2"/>
    <property type="match status" value="1"/>
</dbReference>
<evidence type="ECO:0000313" key="4">
    <source>
        <dbReference type="Proteomes" id="UP000708208"/>
    </source>
</evidence>
<organism evidence="3 4">
    <name type="scientific">Allacma fusca</name>
    <dbReference type="NCBI Taxonomy" id="39272"/>
    <lineage>
        <taxon>Eukaryota</taxon>
        <taxon>Metazoa</taxon>
        <taxon>Ecdysozoa</taxon>
        <taxon>Arthropoda</taxon>
        <taxon>Hexapoda</taxon>
        <taxon>Collembola</taxon>
        <taxon>Symphypleona</taxon>
        <taxon>Sminthuridae</taxon>
        <taxon>Allacma</taxon>
    </lineage>
</organism>
<dbReference type="AlphaFoldDB" id="A0A8J2LIW1"/>
<gene>
    <name evidence="3" type="ORF">AFUS01_LOCUS33277</name>
</gene>
<feature type="chain" id="PRO_5035269385" description="Kazal-like domain-containing protein" evidence="1">
    <location>
        <begin position="20"/>
        <end position="71"/>
    </location>
</feature>
<dbReference type="EMBL" id="CAJVCH010528182">
    <property type="protein sequence ID" value="CAG7823040.1"/>
    <property type="molecule type" value="Genomic_DNA"/>
</dbReference>
<dbReference type="PROSITE" id="PS51465">
    <property type="entry name" value="KAZAL_2"/>
    <property type="match status" value="1"/>
</dbReference>
<dbReference type="Proteomes" id="UP000708208">
    <property type="component" value="Unassembled WGS sequence"/>
</dbReference>
<sequence length="71" mass="7642">MKVALIFGLVFFIAVATNAVDARCHKPCFTTLEVDRVCGSDGVTYINPGALACEQMCNKDLVVRKKGSCSD</sequence>